<evidence type="ECO:0000313" key="10">
    <source>
        <dbReference type="Proteomes" id="UP000316213"/>
    </source>
</evidence>
<dbReference type="EMBL" id="SJPM01000002">
    <property type="protein sequence ID" value="TWU01838.1"/>
    <property type="molecule type" value="Genomic_DNA"/>
</dbReference>
<feature type="transmembrane region" description="Helical" evidence="7">
    <location>
        <begin position="409"/>
        <end position="437"/>
    </location>
</feature>
<feature type="transmembrane region" description="Helical" evidence="7">
    <location>
        <begin position="16"/>
        <end position="35"/>
    </location>
</feature>
<dbReference type="SUPFAM" id="SSF48452">
    <property type="entry name" value="TPR-like"/>
    <property type="match status" value="1"/>
</dbReference>
<organism evidence="9 10">
    <name type="scientific">Neorhodopirellula pilleata</name>
    <dbReference type="NCBI Taxonomy" id="2714738"/>
    <lineage>
        <taxon>Bacteria</taxon>
        <taxon>Pseudomonadati</taxon>
        <taxon>Planctomycetota</taxon>
        <taxon>Planctomycetia</taxon>
        <taxon>Pirellulales</taxon>
        <taxon>Pirellulaceae</taxon>
        <taxon>Neorhodopirellula</taxon>
    </lineage>
</organism>
<dbReference type="Proteomes" id="UP000316213">
    <property type="component" value="Unassembled WGS sequence"/>
</dbReference>
<feature type="transmembrane region" description="Helical" evidence="7">
    <location>
        <begin position="249"/>
        <end position="265"/>
    </location>
</feature>
<feature type="transmembrane region" description="Helical" evidence="7">
    <location>
        <begin position="108"/>
        <end position="129"/>
    </location>
</feature>
<evidence type="ECO:0000256" key="4">
    <source>
        <dbReference type="ARBA" id="ARBA00023136"/>
    </source>
</evidence>
<evidence type="ECO:0000256" key="3">
    <source>
        <dbReference type="ARBA" id="ARBA00022989"/>
    </source>
</evidence>
<evidence type="ECO:0000256" key="5">
    <source>
        <dbReference type="PROSITE-ProRule" id="PRU00339"/>
    </source>
</evidence>
<dbReference type="PANTHER" id="PTHR37422:SF23">
    <property type="entry name" value="TEICHURONIC ACID BIOSYNTHESIS PROTEIN TUAE"/>
    <property type="match status" value="1"/>
</dbReference>
<proteinExistence type="predicted"/>
<gene>
    <name evidence="9" type="ORF">Pla100_15740</name>
</gene>
<dbReference type="Gene3D" id="1.25.40.10">
    <property type="entry name" value="Tetratricopeptide repeat domain"/>
    <property type="match status" value="1"/>
</dbReference>
<dbReference type="OrthoDB" id="260459at2"/>
<evidence type="ECO:0000256" key="1">
    <source>
        <dbReference type="ARBA" id="ARBA00004141"/>
    </source>
</evidence>
<dbReference type="InterPro" id="IPR007016">
    <property type="entry name" value="O-antigen_ligase-rel_domated"/>
</dbReference>
<dbReference type="GO" id="GO:0016874">
    <property type="term" value="F:ligase activity"/>
    <property type="evidence" value="ECO:0007669"/>
    <property type="project" value="UniProtKB-KW"/>
</dbReference>
<comment type="caution">
    <text evidence="9">The sequence shown here is derived from an EMBL/GenBank/DDBJ whole genome shotgun (WGS) entry which is preliminary data.</text>
</comment>
<dbReference type="AlphaFoldDB" id="A0A5C6AQK4"/>
<keyword evidence="4 7" id="KW-0472">Membrane</keyword>
<dbReference type="Pfam" id="PF04932">
    <property type="entry name" value="Wzy_C"/>
    <property type="match status" value="1"/>
</dbReference>
<keyword evidence="5" id="KW-0802">TPR repeat</keyword>
<evidence type="ECO:0000259" key="8">
    <source>
        <dbReference type="Pfam" id="PF04932"/>
    </source>
</evidence>
<feature type="transmembrane region" description="Helical" evidence="7">
    <location>
        <begin position="136"/>
        <end position="154"/>
    </location>
</feature>
<dbReference type="InterPro" id="IPR019734">
    <property type="entry name" value="TPR_rpt"/>
</dbReference>
<dbReference type="InterPro" id="IPR051533">
    <property type="entry name" value="WaaL-like"/>
</dbReference>
<evidence type="ECO:0000256" key="2">
    <source>
        <dbReference type="ARBA" id="ARBA00022692"/>
    </source>
</evidence>
<dbReference type="InterPro" id="IPR011990">
    <property type="entry name" value="TPR-like_helical_dom_sf"/>
</dbReference>
<feature type="region of interest" description="Disordered" evidence="6">
    <location>
        <begin position="864"/>
        <end position="888"/>
    </location>
</feature>
<dbReference type="PROSITE" id="PS50005">
    <property type="entry name" value="TPR"/>
    <property type="match status" value="1"/>
</dbReference>
<feature type="transmembrane region" description="Helical" evidence="7">
    <location>
        <begin position="47"/>
        <end position="73"/>
    </location>
</feature>
<feature type="transmembrane region" description="Helical" evidence="7">
    <location>
        <begin position="480"/>
        <end position="503"/>
    </location>
</feature>
<keyword evidence="3 7" id="KW-1133">Transmembrane helix</keyword>
<feature type="transmembrane region" description="Helical" evidence="7">
    <location>
        <begin position="271"/>
        <end position="292"/>
    </location>
</feature>
<name>A0A5C6AQK4_9BACT</name>
<dbReference type="SMART" id="SM00028">
    <property type="entry name" value="TPR"/>
    <property type="match status" value="2"/>
</dbReference>
<comment type="subcellular location">
    <subcellularLocation>
        <location evidence="1">Membrane</location>
        <topology evidence="1">Multi-pass membrane protein</topology>
    </subcellularLocation>
</comment>
<keyword evidence="9" id="KW-0436">Ligase</keyword>
<evidence type="ECO:0000256" key="6">
    <source>
        <dbReference type="SAM" id="MobiDB-lite"/>
    </source>
</evidence>
<keyword evidence="2 7" id="KW-0812">Transmembrane</keyword>
<protein>
    <submittedName>
        <fullName evidence="9">O-Antigen ligase</fullName>
    </submittedName>
</protein>
<evidence type="ECO:0000313" key="9">
    <source>
        <dbReference type="EMBL" id="TWU01838.1"/>
    </source>
</evidence>
<reference evidence="9 10" key="1">
    <citation type="submission" date="2019-02" db="EMBL/GenBank/DDBJ databases">
        <title>Deep-cultivation of Planctomycetes and their phenomic and genomic characterization uncovers novel biology.</title>
        <authorList>
            <person name="Wiegand S."/>
            <person name="Jogler M."/>
            <person name="Boedeker C."/>
            <person name="Pinto D."/>
            <person name="Vollmers J."/>
            <person name="Rivas-Marin E."/>
            <person name="Kohn T."/>
            <person name="Peeters S.H."/>
            <person name="Heuer A."/>
            <person name="Rast P."/>
            <person name="Oberbeckmann S."/>
            <person name="Bunk B."/>
            <person name="Jeske O."/>
            <person name="Meyerdierks A."/>
            <person name="Storesund J.E."/>
            <person name="Kallscheuer N."/>
            <person name="Luecker S."/>
            <person name="Lage O.M."/>
            <person name="Pohl T."/>
            <person name="Merkel B.J."/>
            <person name="Hornburger P."/>
            <person name="Mueller R.-W."/>
            <person name="Bruemmer F."/>
            <person name="Labrenz M."/>
            <person name="Spormann A.M."/>
            <person name="Op Den Camp H."/>
            <person name="Overmann J."/>
            <person name="Amann R."/>
            <person name="Jetten M.S.M."/>
            <person name="Mascher T."/>
            <person name="Medema M.H."/>
            <person name="Devos D.P."/>
            <person name="Kaster A.-K."/>
            <person name="Ovreas L."/>
            <person name="Rohde M."/>
            <person name="Galperin M.Y."/>
            <person name="Jogler C."/>
        </authorList>
    </citation>
    <scope>NUCLEOTIDE SEQUENCE [LARGE SCALE GENOMIC DNA]</scope>
    <source>
        <strain evidence="9 10">Pla100</strain>
    </source>
</reference>
<feature type="repeat" description="TPR" evidence="5">
    <location>
        <begin position="686"/>
        <end position="719"/>
    </location>
</feature>
<dbReference type="PANTHER" id="PTHR37422">
    <property type="entry name" value="TEICHURONIC ACID BIOSYNTHESIS PROTEIN TUAE"/>
    <property type="match status" value="1"/>
</dbReference>
<keyword evidence="10" id="KW-1185">Reference proteome</keyword>
<sequence length="888" mass="97408">MLLAVDFGGIYHWSQYVAAIGVLVAAVLAVAGLTDSTASSGLMQHRLLIPLGLLVGWAWFQSISMPAGLVSWISPGSHEAYTRWLEPFLDASEVDAEMSVSVSPGDTAHVAALLTILLPLCWAGSIVFHGRNRLKMLLSAIAIAGASVAILGFYRKLDPTADLWIFRPKATSFAGFVNRNNAALMLNLGLAASLGLLSWRMMALHQIELDDPDFEFNDLVALISDRESLTGLLSGTCCSAGLLINGSRGGLVAAIFGLVLAFGYVRPRRGLLSIPVLFLVLAASVAILVTPMQLNLESLQRMELISAEADTLQSDGRLTHWQDGWKAAMAYLPGGSGVSTYGYAYLPYQDASAGAWFEHADNLWLEMFVETGAIGVLVAAMMLGFLLISVNRLALSVDPLDQGLRVACWYMIAAVVVSQFFDFGLAMPANLFAVVLLSTAVVSRDFANGGASAVIQDHGAFDTPEPEKPRIRLKAETRNGVSWSLVSTAAVAIAASVVGWLVMPRLRDDAIAQSMLNRLRDEYTQWRLNPDSLEKMEEVLVEQLSIRPTPYLYAQLATVQKDRGRLIESLEWKPRTTDELSKVFAQTSLVNRELPYPPKANVPRRGNPPSYRHYLNAWQTCLASLADCPLAQAPRGDLLRLKPIVFHERPGSGNESLALVPNSAQSPETMADHAVEHLTTFYGGNPQRLMTLGTESLLRGDLTRAETAFRRALTTNPNYATEVMNRLKDFPDADVVNAIPETSEAMKRAAASYLSWQNPDPRFLRRCLEIIRCHAGESMSQRSACEALRGKIYFFLESPEKGIEAYLSAIRFAPDQANFRLELIDYLLSQGRTAEAMAQARLGRTSLPDNPRFQKVVDQIAESDRKRLTESSELPQIDPEQIEAILNP</sequence>
<dbReference type="GO" id="GO:0016020">
    <property type="term" value="C:membrane"/>
    <property type="evidence" value="ECO:0007669"/>
    <property type="project" value="UniProtKB-SubCell"/>
</dbReference>
<feature type="domain" description="O-antigen ligase-related" evidence="8">
    <location>
        <begin position="237"/>
        <end position="378"/>
    </location>
</feature>
<evidence type="ECO:0000256" key="7">
    <source>
        <dbReference type="SAM" id="Phobius"/>
    </source>
</evidence>
<feature type="transmembrane region" description="Helical" evidence="7">
    <location>
        <begin position="367"/>
        <end position="389"/>
    </location>
</feature>
<accession>A0A5C6AQK4</accession>